<dbReference type="RefSeq" id="WP_135550319.1">
    <property type="nucleotide sequence ID" value="NZ_SPQQ01000008.1"/>
</dbReference>
<protein>
    <submittedName>
        <fullName evidence="1">Formate dehydrogenase accessory protein FdhE</fullName>
    </submittedName>
</protein>
<name>A0A4Z0R478_9FIRM</name>
<dbReference type="GO" id="GO:0005829">
    <property type="term" value="C:cytosol"/>
    <property type="evidence" value="ECO:0007669"/>
    <property type="project" value="TreeGrafter"/>
</dbReference>
<dbReference type="Proteomes" id="UP000298460">
    <property type="component" value="Unassembled WGS sequence"/>
</dbReference>
<accession>A0A4Z0R478</accession>
<dbReference type="PANTHER" id="PTHR37689">
    <property type="entry name" value="PROTEIN FDHE"/>
    <property type="match status" value="1"/>
</dbReference>
<dbReference type="OrthoDB" id="9811074at2"/>
<dbReference type="EMBL" id="SPQQ01000008">
    <property type="protein sequence ID" value="TGE36426.1"/>
    <property type="molecule type" value="Genomic_DNA"/>
</dbReference>
<dbReference type="PANTHER" id="PTHR37689:SF1">
    <property type="entry name" value="PROTEIN FDHE"/>
    <property type="match status" value="1"/>
</dbReference>
<dbReference type="Gene3D" id="3.90.1670.10">
    <property type="entry name" value="FdhE-like domain"/>
    <property type="match status" value="1"/>
</dbReference>
<dbReference type="SUPFAM" id="SSF144020">
    <property type="entry name" value="FdhE-like"/>
    <property type="match status" value="1"/>
</dbReference>
<proteinExistence type="predicted"/>
<dbReference type="GO" id="GO:0051604">
    <property type="term" value="P:protein maturation"/>
    <property type="evidence" value="ECO:0007669"/>
    <property type="project" value="TreeGrafter"/>
</dbReference>
<gene>
    <name evidence="1" type="primary">fdhE</name>
    <name evidence="1" type="ORF">E4K67_21110</name>
</gene>
<dbReference type="AlphaFoldDB" id="A0A4Z0R478"/>
<sequence>MDKIMHTMKIVSDKTMEQAYQTYSLLNEEVRRWQDERGSFWMDKLIIAETPPYYPLRDFPEILVLELWKRLNQVRGVLVSEAVLSQTWHDFNAGLPVSDLELLSRLQIALTGIAHLSHSWVMEKKRDISSADRAESSDCPICGEGVALSVLTAPNGKRCLHCTLCGYEWSTTRVGCILCGREEASDQNYLNSGEFPGIEVVACEACGQYFKELDLRILSVEDFVWEDVRTLPLNYAAEQWFAEQAKIAKKVH</sequence>
<reference evidence="1 2" key="1">
    <citation type="submission" date="2019-03" db="EMBL/GenBank/DDBJ databases">
        <title>Draft Genome Sequence of Desulfosporosinus fructosivorans Strain 63.6F, Isolated from Marine Sediment in the Baltic Sea.</title>
        <authorList>
            <person name="Hausmann B."/>
            <person name="Vandieken V."/>
            <person name="Pjevac P."/>
            <person name="Schreck K."/>
            <person name="Herbold C.W."/>
            <person name="Loy A."/>
        </authorList>
    </citation>
    <scope>NUCLEOTIDE SEQUENCE [LARGE SCALE GENOMIC DNA]</scope>
    <source>
        <strain evidence="1 2">63.6F</strain>
    </source>
</reference>
<dbReference type="InterPro" id="IPR006452">
    <property type="entry name" value="Formate_DH_accessory"/>
</dbReference>
<keyword evidence="2" id="KW-1185">Reference proteome</keyword>
<organism evidence="1 2">
    <name type="scientific">Desulfosporosinus fructosivorans</name>
    <dbReference type="NCBI Taxonomy" id="2018669"/>
    <lineage>
        <taxon>Bacteria</taxon>
        <taxon>Bacillati</taxon>
        <taxon>Bacillota</taxon>
        <taxon>Clostridia</taxon>
        <taxon>Eubacteriales</taxon>
        <taxon>Desulfitobacteriaceae</taxon>
        <taxon>Desulfosporosinus</taxon>
    </lineage>
</organism>
<comment type="caution">
    <text evidence="1">The sequence shown here is derived from an EMBL/GenBank/DDBJ whole genome shotgun (WGS) entry which is preliminary data.</text>
</comment>
<evidence type="ECO:0000313" key="1">
    <source>
        <dbReference type="EMBL" id="TGE36426.1"/>
    </source>
</evidence>
<dbReference type="InterPro" id="IPR024064">
    <property type="entry name" value="FdhE-like_sf"/>
</dbReference>
<dbReference type="GO" id="GO:0008199">
    <property type="term" value="F:ferric iron binding"/>
    <property type="evidence" value="ECO:0007669"/>
    <property type="project" value="TreeGrafter"/>
</dbReference>
<evidence type="ECO:0000313" key="2">
    <source>
        <dbReference type="Proteomes" id="UP000298460"/>
    </source>
</evidence>